<keyword evidence="2" id="KW-1185">Reference proteome</keyword>
<sequence length="89" mass="9806">MSAPHAGQMAGWNGSSWVLTSDHICLAQWKRVTKCIDQIQSEAWITTVTSVHQDDFRANLANFPTASCSTEPVRSLWEMEQLGGSRAAV</sequence>
<comment type="caution">
    <text evidence="1">The sequence shown here is derived from an EMBL/GenBank/DDBJ whole genome shotgun (WGS) entry which is preliminary data.</text>
</comment>
<proteinExistence type="predicted"/>
<gene>
    <name evidence="1" type="ORF">PBY51_018248</name>
</gene>
<organism evidence="1 2">
    <name type="scientific">Eleginops maclovinus</name>
    <name type="common">Patagonian blennie</name>
    <name type="synonym">Eleginus maclovinus</name>
    <dbReference type="NCBI Taxonomy" id="56733"/>
    <lineage>
        <taxon>Eukaryota</taxon>
        <taxon>Metazoa</taxon>
        <taxon>Chordata</taxon>
        <taxon>Craniata</taxon>
        <taxon>Vertebrata</taxon>
        <taxon>Euteleostomi</taxon>
        <taxon>Actinopterygii</taxon>
        <taxon>Neopterygii</taxon>
        <taxon>Teleostei</taxon>
        <taxon>Neoteleostei</taxon>
        <taxon>Acanthomorphata</taxon>
        <taxon>Eupercaria</taxon>
        <taxon>Perciformes</taxon>
        <taxon>Notothenioidei</taxon>
        <taxon>Eleginopidae</taxon>
        <taxon>Eleginops</taxon>
    </lineage>
</organism>
<dbReference type="EMBL" id="JAUZQC010000012">
    <property type="protein sequence ID" value="KAK5862897.1"/>
    <property type="molecule type" value="Genomic_DNA"/>
</dbReference>
<reference evidence="1 2" key="2">
    <citation type="journal article" date="2023" name="Mol. Biol. Evol.">
        <title>Genomics of Secondarily Temperate Adaptation in the Only Non-Antarctic Icefish.</title>
        <authorList>
            <person name="Rivera-Colon A.G."/>
            <person name="Rayamajhi N."/>
            <person name="Minhas B.F."/>
            <person name="Madrigal G."/>
            <person name="Bilyk K.T."/>
            <person name="Yoon V."/>
            <person name="Hune M."/>
            <person name="Gregory S."/>
            <person name="Cheng C.H.C."/>
            <person name="Catchen J.M."/>
        </authorList>
    </citation>
    <scope>NUCLEOTIDE SEQUENCE [LARGE SCALE GENOMIC DNA]</scope>
    <source>
        <strain evidence="1">JMC-PN-2008</strain>
    </source>
</reference>
<accession>A0AAN7XKY8</accession>
<dbReference type="Proteomes" id="UP001346869">
    <property type="component" value="Unassembled WGS sequence"/>
</dbReference>
<protein>
    <submittedName>
        <fullName evidence="1">Uncharacterized protein</fullName>
    </submittedName>
</protein>
<reference evidence="1 2" key="1">
    <citation type="journal article" date="2023" name="Genes (Basel)">
        <title>Chromosome-Level Genome Assembly and Circadian Gene Repertoire of the Patagonia Blennie Eleginops maclovinus-The Closest Ancestral Proxy of Antarctic Cryonotothenioids.</title>
        <authorList>
            <person name="Cheng C.C."/>
            <person name="Rivera-Colon A.G."/>
            <person name="Minhas B.F."/>
            <person name="Wilson L."/>
            <person name="Rayamajhi N."/>
            <person name="Vargas-Chacoff L."/>
            <person name="Catchen J.M."/>
        </authorList>
    </citation>
    <scope>NUCLEOTIDE SEQUENCE [LARGE SCALE GENOMIC DNA]</scope>
    <source>
        <strain evidence="1">JMC-PN-2008</strain>
    </source>
</reference>
<evidence type="ECO:0000313" key="2">
    <source>
        <dbReference type="Proteomes" id="UP001346869"/>
    </source>
</evidence>
<evidence type="ECO:0000313" key="1">
    <source>
        <dbReference type="EMBL" id="KAK5862897.1"/>
    </source>
</evidence>
<dbReference type="AlphaFoldDB" id="A0AAN7XKY8"/>
<name>A0AAN7XKY8_ELEMC</name>